<sequence>MDRVSRTSSGLAPKQAKREKPTSTKHQERTSLGWGARAVAYGSFLRCYSRSADSAMSTRPRSQMPIFAFCCQARRGSACVRCEVFRIALQYICKFWKGAAEEKLIQTDRLFGCLEGT</sequence>
<proteinExistence type="predicted"/>
<evidence type="ECO:0000313" key="2">
    <source>
        <dbReference type="EMBL" id="KAL2050965.1"/>
    </source>
</evidence>
<evidence type="ECO:0000256" key="1">
    <source>
        <dbReference type="SAM" id="MobiDB-lite"/>
    </source>
</evidence>
<gene>
    <name evidence="2" type="ORF">ABVK25_008711</name>
</gene>
<comment type="caution">
    <text evidence="2">The sequence shown here is derived from an EMBL/GenBank/DDBJ whole genome shotgun (WGS) entry which is preliminary data.</text>
</comment>
<feature type="region of interest" description="Disordered" evidence="1">
    <location>
        <begin position="1"/>
        <end position="31"/>
    </location>
</feature>
<organism evidence="2 3">
    <name type="scientific">Lepraria finkii</name>
    <dbReference type="NCBI Taxonomy" id="1340010"/>
    <lineage>
        <taxon>Eukaryota</taxon>
        <taxon>Fungi</taxon>
        <taxon>Dikarya</taxon>
        <taxon>Ascomycota</taxon>
        <taxon>Pezizomycotina</taxon>
        <taxon>Lecanoromycetes</taxon>
        <taxon>OSLEUM clade</taxon>
        <taxon>Lecanoromycetidae</taxon>
        <taxon>Lecanorales</taxon>
        <taxon>Lecanorineae</taxon>
        <taxon>Stereocaulaceae</taxon>
        <taxon>Lepraria</taxon>
    </lineage>
</organism>
<accession>A0ABR4AZQ5</accession>
<keyword evidence="3" id="KW-1185">Reference proteome</keyword>
<dbReference type="Proteomes" id="UP001590951">
    <property type="component" value="Unassembled WGS sequence"/>
</dbReference>
<name>A0ABR4AZQ5_9LECA</name>
<protein>
    <submittedName>
        <fullName evidence="2">Uncharacterized protein</fullName>
    </submittedName>
</protein>
<feature type="compositionally biased region" description="Polar residues" evidence="1">
    <location>
        <begin position="1"/>
        <end position="10"/>
    </location>
</feature>
<reference evidence="2 3" key="1">
    <citation type="submission" date="2024-09" db="EMBL/GenBank/DDBJ databases">
        <title>Rethinking Asexuality: The Enigmatic Case of Functional Sexual Genes in Lepraria (Stereocaulaceae).</title>
        <authorList>
            <person name="Doellman M."/>
            <person name="Sun Y."/>
            <person name="Barcenas-Pena A."/>
            <person name="Lumbsch H.T."/>
            <person name="Grewe F."/>
        </authorList>
    </citation>
    <scope>NUCLEOTIDE SEQUENCE [LARGE SCALE GENOMIC DNA]</scope>
    <source>
        <strain evidence="2 3">Grewe 0041</strain>
    </source>
</reference>
<dbReference type="EMBL" id="JBHFEH010000040">
    <property type="protein sequence ID" value="KAL2050965.1"/>
    <property type="molecule type" value="Genomic_DNA"/>
</dbReference>
<feature type="compositionally biased region" description="Basic and acidic residues" evidence="1">
    <location>
        <begin position="16"/>
        <end position="29"/>
    </location>
</feature>
<evidence type="ECO:0000313" key="3">
    <source>
        <dbReference type="Proteomes" id="UP001590951"/>
    </source>
</evidence>